<evidence type="ECO:0000313" key="1">
    <source>
        <dbReference type="EMBL" id="MBB4915083.1"/>
    </source>
</evidence>
<keyword evidence="2" id="KW-1185">Reference proteome</keyword>
<accession>A0A7W7QKC5</accession>
<reference evidence="1 2" key="1">
    <citation type="submission" date="2020-08" db="EMBL/GenBank/DDBJ databases">
        <title>Genomic Encyclopedia of Type Strains, Phase III (KMG-III): the genomes of soil and plant-associated and newly described type strains.</title>
        <authorList>
            <person name="Whitman W."/>
        </authorList>
    </citation>
    <scope>NUCLEOTIDE SEQUENCE [LARGE SCALE GENOMIC DNA]</scope>
    <source>
        <strain evidence="1 2">CECT 8840</strain>
    </source>
</reference>
<gene>
    <name evidence="1" type="ORF">FHS44_002168</name>
</gene>
<dbReference type="RefSeq" id="WP_184713799.1">
    <property type="nucleotide sequence ID" value="NZ_JACHJP010000002.1"/>
</dbReference>
<dbReference type="EMBL" id="JACHJP010000002">
    <property type="protein sequence ID" value="MBB4915083.1"/>
    <property type="molecule type" value="Genomic_DNA"/>
</dbReference>
<sequence length="314" mass="34003">MARSGRSVPNRSVIRRSTGGSSLATVVEADETLPFLAARSKVTEQAIEIDTAFPMARTKVRILAQVAESDTAHPARQAKNTVLQQVSEIGIVRPAVRRKVRLAGQVIETGMAFSFRSKPILAQTAEADTAQPFRSVKIRTLRQIAETDSARPFGYAEAVTLGQAAEADTVRPVGRTKARTLAQVAETDTARAVLRRTPPLRVRLPRRSWSARLIGRGQVMEQMSSLSLEYLGFYVDNAIGSEQVEIAFTVPGVEPLEGQWNPASWGAVNRGGAVARIRVGPGAVVLPDGTYQGWIRVTRPDERPVLASGLVTVT</sequence>
<proteinExistence type="predicted"/>
<protein>
    <submittedName>
        <fullName evidence="1">Uncharacterized protein</fullName>
    </submittedName>
</protein>
<dbReference type="AlphaFoldDB" id="A0A7W7QKC5"/>
<evidence type="ECO:0000313" key="2">
    <source>
        <dbReference type="Proteomes" id="UP000552644"/>
    </source>
</evidence>
<organism evidence="1 2">
    <name type="scientific">Streptosporangium saharense</name>
    <dbReference type="NCBI Taxonomy" id="1706840"/>
    <lineage>
        <taxon>Bacteria</taxon>
        <taxon>Bacillati</taxon>
        <taxon>Actinomycetota</taxon>
        <taxon>Actinomycetes</taxon>
        <taxon>Streptosporangiales</taxon>
        <taxon>Streptosporangiaceae</taxon>
        <taxon>Streptosporangium</taxon>
    </lineage>
</organism>
<comment type="caution">
    <text evidence="1">The sequence shown here is derived from an EMBL/GenBank/DDBJ whole genome shotgun (WGS) entry which is preliminary data.</text>
</comment>
<dbReference type="Proteomes" id="UP000552644">
    <property type="component" value="Unassembled WGS sequence"/>
</dbReference>
<name>A0A7W7QKC5_9ACTN</name>